<accession>A0A9P5HDH8</accession>
<evidence type="ECO:0000256" key="1">
    <source>
        <dbReference type="ARBA" id="ARBA00012346"/>
    </source>
</evidence>
<dbReference type="InterPro" id="IPR009288">
    <property type="entry name" value="AIG2-like_dom"/>
</dbReference>
<feature type="compositionally biased region" description="Polar residues" evidence="5">
    <location>
        <begin position="309"/>
        <end position="331"/>
    </location>
</feature>
<evidence type="ECO:0000313" key="8">
    <source>
        <dbReference type="Proteomes" id="UP000722485"/>
    </source>
</evidence>
<evidence type="ECO:0000256" key="4">
    <source>
        <dbReference type="PIRSR" id="PIRSR617939-2"/>
    </source>
</evidence>
<evidence type="ECO:0000259" key="6">
    <source>
        <dbReference type="Pfam" id="PF06094"/>
    </source>
</evidence>
<dbReference type="OrthoDB" id="2924818at2759"/>
<dbReference type="PANTHER" id="PTHR12935:SF0">
    <property type="entry name" value="GAMMA-GLUTAMYLCYCLOTRANSFERASE"/>
    <property type="match status" value="1"/>
</dbReference>
<dbReference type="InterPro" id="IPR017939">
    <property type="entry name" value="G-Glutamylcylcotransferase"/>
</dbReference>
<keyword evidence="8" id="KW-1185">Reference proteome</keyword>
<dbReference type="AlphaFoldDB" id="A0A9P5HDH8"/>
<dbReference type="Proteomes" id="UP000722485">
    <property type="component" value="Unassembled WGS sequence"/>
</dbReference>
<feature type="compositionally biased region" description="Low complexity" evidence="5">
    <location>
        <begin position="285"/>
        <end position="294"/>
    </location>
</feature>
<name>A0A9P5HDH8_9HYPO</name>
<dbReference type="InterPro" id="IPR013024">
    <property type="entry name" value="GGCT-like"/>
</dbReference>
<dbReference type="InterPro" id="IPR036568">
    <property type="entry name" value="GGCT-like_sf"/>
</dbReference>
<gene>
    <name evidence="7" type="ORF">G7Z17_g7299</name>
</gene>
<protein>
    <recommendedName>
        <fullName evidence="1">gamma-glutamylcyclotransferase</fullName>
        <ecNumber evidence="1">4.3.2.9</ecNumber>
    </recommendedName>
</protein>
<dbReference type="EMBL" id="JAANBB010000159">
    <property type="protein sequence ID" value="KAF7548085.1"/>
    <property type="molecule type" value="Genomic_DNA"/>
</dbReference>
<feature type="active site" description="Proton acceptor" evidence="3">
    <location>
        <position position="88"/>
    </location>
</feature>
<evidence type="ECO:0000313" key="7">
    <source>
        <dbReference type="EMBL" id="KAF7548085.1"/>
    </source>
</evidence>
<proteinExistence type="predicted"/>
<keyword evidence="2" id="KW-0456">Lyase</keyword>
<dbReference type="PANTHER" id="PTHR12935">
    <property type="entry name" value="GAMMA-GLUTAMYLCYCLOTRANSFERASE"/>
    <property type="match status" value="1"/>
</dbReference>
<feature type="domain" description="Gamma-glutamylcyclotransferase AIG2-like" evidence="6">
    <location>
        <begin position="19"/>
        <end position="116"/>
    </location>
</feature>
<feature type="compositionally biased region" description="Gly residues" evidence="5">
    <location>
        <begin position="213"/>
        <end position="251"/>
    </location>
</feature>
<evidence type="ECO:0000256" key="3">
    <source>
        <dbReference type="PIRSR" id="PIRSR617939-1"/>
    </source>
</evidence>
<dbReference type="Pfam" id="PF06094">
    <property type="entry name" value="GGACT"/>
    <property type="match status" value="1"/>
</dbReference>
<dbReference type="Gene3D" id="3.10.490.10">
    <property type="entry name" value="Gamma-glutamyl cyclotransferase-like"/>
    <property type="match status" value="1"/>
</dbReference>
<reference evidence="7" key="1">
    <citation type="submission" date="2020-03" db="EMBL/GenBank/DDBJ databases">
        <title>Draft Genome Sequence of Cylindrodendrum hubeiense.</title>
        <authorList>
            <person name="Buettner E."/>
            <person name="Kellner H."/>
        </authorList>
    </citation>
    <scope>NUCLEOTIDE SEQUENCE</scope>
    <source>
        <strain evidence="7">IHI 201604</strain>
    </source>
</reference>
<sequence>MASEVIGTPAGDTRSTKYYFAYGSNLHLRQMKRRCPGSKFIGCARLSHYRWQINERGYANVIEAEGHWVDGLVYEINETDEAQLDINEGVSKNAYTKRYMTVLLNRAHSPLYRRPTAWIVDKGGPAKVRLLAQADGQIESEHPQHWEQNVLVYISLNYIVDSKPKDEYIKRINFGVNDAKALGVGDDYVSNCIRPFIPPNQNKPQNNAKKSGSSGGGGGTGGGGGGRVGGTGGPGRTGRLGGVGGSGGIGGTRPARRDASPMNENGKQPVQGVKRGASSQRSGEPSPARRSQAPPQRPTTPSPARKTQAVIQRSTTPSPARRTQAQPQRSGEPSLARRNQAPSRPANPSPQRGPAGNRLTVPTERRRAKSDVGPPPPLPPRPTRRMQSIPVIVVDDRYIIARLR</sequence>
<organism evidence="7 8">
    <name type="scientific">Cylindrodendrum hubeiense</name>
    <dbReference type="NCBI Taxonomy" id="595255"/>
    <lineage>
        <taxon>Eukaryota</taxon>
        <taxon>Fungi</taxon>
        <taxon>Dikarya</taxon>
        <taxon>Ascomycota</taxon>
        <taxon>Pezizomycotina</taxon>
        <taxon>Sordariomycetes</taxon>
        <taxon>Hypocreomycetidae</taxon>
        <taxon>Hypocreales</taxon>
        <taxon>Nectriaceae</taxon>
        <taxon>Cylindrodendrum</taxon>
    </lineage>
</organism>
<feature type="binding site" evidence="4">
    <location>
        <begin position="19"/>
        <end position="24"/>
    </location>
    <ligand>
        <name>substrate</name>
    </ligand>
</feature>
<evidence type="ECO:0000256" key="5">
    <source>
        <dbReference type="SAM" id="MobiDB-lite"/>
    </source>
</evidence>
<comment type="caution">
    <text evidence="7">The sequence shown here is derived from an EMBL/GenBank/DDBJ whole genome shotgun (WGS) entry which is preliminary data.</text>
</comment>
<feature type="compositionally biased region" description="Low complexity" evidence="5">
    <location>
        <begin position="199"/>
        <end position="212"/>
    </location>
</feature>
<feature type="region of interest" description="Disordered" evidence="5">
    <location>
        <begin position="195"/>
        <end position="389"/>
    </location>
</feature>
<dbReference type="EC" id="4.3.2.9" evidence="1"/>
<evidence type="ECO:0000256" key="2">
    <source>
        <dbReference type="ARBA" id="ARBA00023239"/>
    </source>
</evidence>
<dbReference type="GO" id="GO:0003839">
    <property type="term" value="F:gamma-glutamylcyclotransferase activity"/>
    <property type="evidence" value="ECO:0007669"/>
    <property type="project" value="UniProtKB-EC"/>
</dbReference>
<dbReference type="SUPFAM" id="SSF110857">
    <property type="entry name" value="Gamma-glutamyl cyclotransferase-like"/>
    <property type="match status" value="1"/>
</dbReference>
<dbReference type="CDD" id="cd06661">
    <property type="entry name" value="GGCT_like"/>
    <property type="match status" value="1"/>
</dbReference>